<reference evidence="1 2" key="1">
    <citation type="submission" date="2019-08" db="EMBL/GenBank/DDBJ databases">
        <title>The genome of the soybean aphid Biotype 1, its phylome, world population structure and adaptation to the North American continent.</title>
        <authorList>
            <person name="Giordano R."/>
            <person name="Donthu R.K."/>
            <person name="Hernandez A.G."/>
            <person name="Wright C.L."/>
            <person name="Zimin A.V."/>
        </authorList>
    </citation>
    <scope>NUCLEOTIDE SEQUENCE [LARGE SCALE GENOMIC DNA]</scope>
    <source>
        <tissue evidence="1">Whole aphids</tissue>
    </source>
</reference>
<comment type="caution">
    <text evidence="1">The sequence shown here is derived from an EMBL/GenBank/DDBJ whole genome shotgun (WGS) entry which is preliminary data.</text>
</comment>
<keyword evidence="2" id="KW-1185">Reference proteome</keyword>
<dbReference type="EMBL" id="VYZN01000009">
    <property type="protein sequence ID" value="KAE9543145.1"/>
    <property type="molecule type" value="Genomic_DNA"/>
</dbReference>
<evidence type="ECO:0000313" key="1">
    <source>
        <dbReference type="EMBL" id="KAE9543145.1"/>
    </source>
</evidence>
<dbReference type="AlphaFoldDB" id="A0A6G0U222"/>
<organism evidence="1 2">
    <name type="scientific">Aphis glycines</name>
    <name type="common">Soybean aphid</name>
    <dbReference type="NCBI Taxonomy" id="307491"/>
    <lineage>
        <taxon>Eukaryota</taxon>
        <taxon>Metazoa</taxon>
        <taxon>Ecdysozoa</taxon>
        <taxon>Arthropoda</taxon>
        <taxon>Hexapoda</taxon>
        <taxon>Insecta</taxon>
        <taxon>Pterygota</taxon>
        <taxon>Neoptera</taxon>
        <taxon>Paraneoptera</taxon>
        <taxon>Hemiptera</taxon>
        <taxon>Sternorrhyncha</taxon>
        <taxon>Aphidomorpha</taxon>
        <taxon>Aphidoidea</taxon>
        <taxon>Aphididae</taxon>
        <taxon>Aphidini</taxon>
        <taxon>Aphis</taxon>
        <taxon>Aphis</taxon>
    </lineage>
</organism>
<evidence type="ECO:0000313" key="2">
    <source>
        <dbReference type="Proteomes" id="UP000475862"/>
    </source>
</evidence>
<protein>
    <submittedName>
        <fullName evidence="1">Uncharacterized protein</fullName>
    </submittedName>
</protein>
<name>A0A6G0U222_APHGL</name>
<sequence length="245" mass="28292">MVSNSMFILKIISKKLMFQIRVNLIYDFGLNKRSRNCFQSSVLEVVALSTCIAFNVRLVTLVKDSKSNDVFTEFKSNKSITYFFRRYGFSSLELEFSLIIITNSFHIGWTLFSRCFDLKKSLSKVLSNNCNIKQALLANRVLINWKRRENTFYVSLGFLSVLTCAVNTNHYDGAISLLLRRWVDFDIDGGGARERGCRDDERRIQLGVRGLHIRQPQSPGTSHKFREVHSGKLCHTGRRQISWCI</sequence>
<gene>
    <name evidence="1" type="ORF">AGLY_003056</name>
</gene>
<proteinExistence type="predicted"/>
<dbReference type="Proteomes" id="UP000475862">
    <property type="component" value="Unassembled WGS sequence"/>
</dbReference>
<accession>A0A6G0U222</accession>